<reference evidence="2 3" key="1">
    <citation type="submission" date="2019-06" db="EMBL/GenBank/DDBJ databases">
        <title>Sequencing the genomes of 1000 actinobacteria strains.</title>
        <authorList>
            <person name="Klenk H.-P."/>
        </authorList>
    </citation>
    <scope>NUCLEOTIDE SEQUENCE [LARGE SCALE GENOMIC DNA]</scope>
    <source>
        <strain evidence="2 3">DSM 44826</strain>
    </source>
</reference>
<organism evidence="2 3">
    <name type="scientific">Kitasatospora viridis</name>
    <dbReference type="NCBI Taxonomy" id="281105"/>
    <lineage>
        <taxon>Bacteria</taxon>
        <taxon>Bacillati</taxon>
        <taxon>Actinomycetota</taxon>
        <taxon>Actinomycetes</taxon>
        <taxon>Kitasatosporales</taxon>
        <taxon>Streptomycetaceae</taxon>
        <taxon>Kitasatospora</taxon>
    </lineage>
</organism>
<feature type="compositionally biased region" description="Low complexity" evidence="1">
    <location>
        <begin position="39"/>
        <end position="48"/>
    </location>
</feature>
<feature type="region of interest" description="Disordered" evidence="1">
    <location>
        <begin position="1"/>
        <end position="50"/>
    </location>
</feature>
<accession>A0A561T5Z8</accession>
<keyword evidence="3" id="KW-1185">Reference proteome</keyword>
<name>A0A561T5Z8_9ACTN</name>
<evidence type="ECO:0000256" key="1">
    <source>
        <dbReference type="SAM" id="MobiDB-lite"/>
    </source>
</evidence>
<evidence type="ECO:0000313" key="3">
    <source>
        <dbReference type="Proteomes" id="UP000317940"/>
    </source>
</evidence>
<sequence>MGGRQAQTWTVHTDVLPDDNGTRKHDHRLWWPPPPTSASPPTETSPPAQDAEVNQMIASITLGRADLPLDCADAITHLDQEHAGTQTNTPATADCTALVQTYLGGLEFPTSHAYPADRKACDVPVRS</sequence>
<proteinExistence type="predicted"/>
<dbReference type="AlphaFoldDB" id="A0A561T5Z8"/>
<comment type="caution">
    <text evidence="2">The sequence shown here is derived from an EMBL/GenBank/DDBJ whole genome shotgun (WGS) entry which is preliminary data.</text>
</comment>
<gene>
    <name evidence="2" type="ORF">FHX73_1410</name>
</gene>
<dbReference type="RefSeq" id="WP_145909835.1">
    <property type="nucleotide sequence ID" value="NZ_BAAAMZ010000002.1"/>
</dbReference>
<protein>
    <submittedName>
        <fullName evidence="2">Uncharacterized protein</fullName>
    </submittedName>
</protein>
<feature type="compositionally biased region" description="Polar residues" evidence="1">
    <location>
        <begin position="1"/>
        <end position="11"/>
    </location>
</feature>
<dbReference type="EMBL" id="VIWT01000004">
    <property type="protein sequence ID" value="TWF82528.1"/>
    <property type="molecule type" value="Genomic_DNA"/>
</dbReference>
<evidence type="ECO:0000313" key="2">
    <source>
        <dbReference type="EMBL" id="TWF82528.1"/>
    </source>
</evidence>
<dbReference type="Proteomes" id="UP000317940">
    <property type="component" value="Unassembled WGS sequence"/>
</dbReference>